<organism evidence="2">
    <name type="scientific">marine sediment metagenome</name>
    <dbReference type="NCBI Taxonomy" id="412755"/>
    <lineage>
        <taxon>unclassified sequences</taxon>
        <taxon>metagenomes</taxon>
        <taxon>ecological metagenomes</taxon>
    </lineage>
</organism>
<evidence type="ECO:0000313" key="2">
    <source>
        <dbReference type="EMBL" id="KKO12108.1"/>
    </source>
</evidence>
<keyword evidence="1" id="KW-1133">Transmembrane helix</keyword>
<comment type="caution">
    <text evidence="2">The sequence shown here is derived from an EMBL/GenBank/DDBJ whole genome shotgun (WGS) entry which is preliminary data.</text>
</comment>
<feature type="transmembrane region" description="Helical" evidence="1">
    <location>
        <begin position="165"/>
        <end position="187"/>
    </location>
</feature>
<accession>A0A0F9WHV2</accession>
<keyword evidence="1" id="KW-0472">Membrane</keyword>
<feature type="transmembrane region" description="Helical" evidence="1">
    <location>
        <begin position="43"/>
        <end position="69"/>
    </location>
</feature>
<name>A0A0F9WHV2_9ZZZZ</name>
<keyword evidence="1" id="KW-0812">Transmembrane</keyword>
<evidence type="ECO:0000256" key="1">
    <source>
        <dbReference type="SAM" id="Phobius"/>
    </source>
</evidence>
<sequence>MAPRRMRRRGESGYNARWIHANAPIGEPYCFSESLLSVRTFGFIWGVGGIVLLLTFAIVRLGGVALAVGDYPLTVWHWGLALGWLLYMVWAEGYKGFHLAFAPRVVVRAEYLARHPRPLHVLLAPLYCMGYIHATTRRRLLSVALTSMILFFVFLVRMLPQPWRGLVDAGVVAGLMVGVASILYYLVRLQRGGAASLPVPPDVPAQTVVDAPA</sequence>
<dbReference type="AlphaFoldDB" id="A0A0F9WHV2"/>
<proteinExistence type="predicted"/>
<protein>
    <submittedName>
        <fullName evidence="2">Uncharacterized protein</fullName>
    </submittedName>
</protein>
<feature type="transmembrane region" description="Helical" evidence="1">
    <location>
        <begin position="75"/>
        <end position="94"/>
    </location>
</feature>
<reference evidence="2" key="1">
    <citation type="journal article" date="2015" name="Nature">
        <title>Complex archaea that bridge the gap between prokaryotes and eukaryotes.</title>
        <authorList>
            <person name="Spang A."/>
            <person name="Saw J.H."/>
            <person name="Jorgensen S.L."/>
            <person name="Zaremba-Niedzwiedzka K."/>
            <person name="Martijn J."/>
            <person name="Lind A.E."/>
            <person name="van Eijk R."/>
            <person name="Schleper C."/>
            <person name="Guy L."/>
            <person name="Ettema T.J."/>
        </authorList>
    </citation>
    <scope>NUCLEOTIDE SEQUENCE</scope>
</reference>
<feature type="transmembrane region" description="Helical" evidence="1">
    <location>
        <begin position="140"/>
        <end position="159"/>
    </location>
</feature>
<gene>
    <name evidence="2" type="ORF">LCGC14_0001160</name>
</gene>
<dbReference type="EMBL" id="LAZR01000001">
    <property type="protein sequence ID" value="KKO12108.1"/>
    <property type="molecule type" value="Genomic_DNA"/>
</dbReference>